<dbReference type="PROSITE" id="PS50102">
    <property type="entry name" value="RRM"/>
    <property type="match status" value="1"/>
</dbReference>
<evidence type="ECO:0000256" key="2">
    <source>
        <dbReference type="SAM" id="MobiDB-lite"/>
    </source>
</evidence>
<organism evidence="4">
    <name type="scientific">Neospora caninum (strain Liverpool)</name>
    <dbReference type="NCBI Taxonomy" id="572307"/>
    <lineage>
        <taxon>Eukaryota</taxon>
        <taxon>Sar</taxon>
        <taxon>Alveolata</taxon>
        <taxon>Apicomplexa</taxon>
        <taxon>Conoidasida</taxon>
        <taxon>Coccidia</taxon>
        <taxon>Eucoccidiorida</taxon>
        <taxon>Eimeriorina</taxon>
        <taxon>Sarcocystidae</taxon>
        <taxon>Neospora</taxon>
    </lineage>
</organism>
<dbReference type="GO" id="GO:0000398">
    <property type="term" value="P:mRNA splicing, via spliceosome"/>
    <property type="evidence" value="ECO:0007669"/>
    <property type="project" value="TreeGrafter"/>
</dbReference>
<dbReference type="AlphaFoldDB" id="A0A0F7UH79"/>
<dbReference type="InterPro" id="IPR036265">
    <property type="entry name" value="HIT-like_sf"/>
</dbReference>
<dbReference type="Pfam" id="PF04677">
    <property type="entry name" value="CwfJ_C_1"/>
    <property type="match status" value="1"/>
</dbReference>
<gene>
    <name evidence="4" type="ORF">BN1204_041390</name>
</gene>
<name>A0A0F7UH79_NEOCL</name>
<evidence type="ECO:0000259" key="3">
    <source>
        <dbReference type="PROSITE" id="PS50102"/>
    </source>
</evidence>
<accession>A0A0F7UH79</accession>
<dbReference type="PANTHER" id="PTHR12072:SF4">
    <property type="entry name" value="CWF19-LIKE PROTEIN 1"/>
    <property type="match status" value="1"/>
</dbReference>
<dbReference type="SMART" id="SM00360">
    <property type="entry name" value="RRM"/>
    <property type="match status" value="1"/>
</dbReference>
<dbReference type="InterPro" id="IPR006768">
    <property type="entry name" value="Cwf19-like_C_dom-1"/>
</dbReference>
<feature type="compositionally biased region" description="Polar residues" evidence="2">
    <location>
        <begin position="295"/>
        <end position="306"/>
    </location>
</feature>
<feature type="compositionally biased region" description="Basic and acidic residues" evidence="2">
    <location>
        <begin position="148"/>
        <end position="162"/>
    </location>
</feature>
<feature type="region of interest" description="Disordered" evidence="2">
    <location>
        <begin position="54"/>
        <end position="75"/>
    </location>
</feature>
<dbReference type="InterPro" id="IPR040194">
    <property type="entry name" value="Cwf19-like"/>
</dbReference>
<dbReference type="GO" id="GO:0071014">
    <property type="term" value="C:post-mRNA release spliceosomal complex"/>
    <property type="evidence" value="ECO:0007669"/>
    <property type="project" value="TreeGrafter"/>
</dbReference>
<dbReference type="CDD" id="cd00590">
    <property type="entry name" value="RRM_SF"/>
    <property type="match status" value="1"/>
</dbReference>
<sequence length="949" mass="102213">MANASRILLCGDVGGSFALLGKFLKRIQDRQGPFAAIVCCGAFFGQPDDNRNDAHDAGDECGSSSIKKEREEGDVTEEAGRLLSLLRQRYGQQMKALASLSGSLPFPLFFIDEEVACLAAQVATSTGPAPVCQEGDSHTENGLGESGILKDHQDAPSSRDVDEATGSIEAESGSPRRCEKPSSSTGTLVADLSVDASGALTPVQLFRNVYWLGAAGFARVAGLNVAFFGMPESDANKGHKGEMDEKEGKTGGDDNEAKTRWRNGADSPSLADPTSVKRRRLDEEKAEAVGGGPSVPTSDDMCQSHPSSLSASGCVPFLRPSSSSSPPCTSSANALRQMIDVGESPAWRGRIDLLLSSRWPEGIWRGLCLPGEQNEKEEEFNQLLAKAQVALGDLEARNSGSTPAQLAAFLEPRYVIAASAGLFYPRPAFRGVRFGYTMKFIALGTLGSKEPERKPIHALQLTPLDEIRAALFPALARADASADSANTEKTGDSPSLTADEAETTLFALPPDATCNPISSLLPPDRKLCGGSGDAVDVLERMSSATLRRELLRSAQCLDDDSANPPATSFPQPNHGRPFGPRRNPEQKVQGPPRRCCVVCVSNLTYDVDDQSLERVMGAFGEVKFIYAPRNPENKSQGTGKAFVVYFAPEGAEKAVEASGQLEAGRRVLRVAMWREKIPFAHKIREDGVPPPPKPGSSIVTKPHADCWFCLANPKVEKHLVASVGDTCYVAAPKGGVHALHALIIPITHFPSVAFATEEVRAEIGRYVQAYRRALRQKENLDCIVYERYVPMRTTKAMHTQIQCIPCSRAEGLRAVEFFKKRAHKAGLSFESLPSERNALAFSDLASRAPGTEIAYFYIELPGLSTASGQLVERFLYVQQSSRNGGAAAGSGSKTGGGGRGFRLPMNFGREFIAELIERPELADWQNCIVEPEEERARAAELSRLINGAL</sequence>
<dbReference type="Gene3D" id="3.30.70.330">
    <property type="match status" value="1"/>
</dbReference>
<protein>
    <submittedName>
        <fullName evidence="4">RNA recognition motif-containing protein</fullName>
    </submittedName>
</protein>
<dbReference type="Gene3D" id="3.30.428.10">
    <property type="entry name" value="HIT-like"/>
    <property type="match status" value="1"/>
</dbReference>
<keyword evidence="1" id="KW-0694">RNA-binding</keyword>
<dbReference type="Pfam" id="PF00076">
    <property type="entry name" value="RRM_1"/>
    <property type="match status" value="1"/>
</dbReference>
<dbReference type="GO" id="GO:0003723">
    <property type="term" value="F:RNA binding"/>
    <property type="evidence" value="ECO:0007669"/>
    <property type="project" value="UniProtKB-UniRule"/>
</dbReference>
<dbReference type="PANTHER" id="PTHR12072">
    <property type="entry name" value="CWF19, CELL CYCLE CONTROL PROTEIN"/>
    <property type="match status" value="1"/>
</dbReference>
<dbReference type="InterPro" id="IPR000504">
    <property type="entry name" value="RRM_dom"/>
</dbReference>
<feature type="region of interest" description="Disordered" evidence="2">
    <location>
        <begin position="127"/>
        <end position="185"/>
    </location>
</feature>
<evidence type="ECO:0000256" key="1">
    <source>
        <dbReference type="PROSITE-ProRule" id="PRU00176"/>
    </source>
</evidence>
<feature type="compositionally biased region" description="Basic and acidic residues" evidence="2">
    <location>
        <begin position="234"/>
        <end position="259"/>
    </location>
</feature>
<dbReference type="InterPro" id="IPR035979">
    <property type="entry name" value="RBD_domain_sf"/>
</dbReference>
<dbReference type="SUPFAM" id="SSF54928">
    <property type="entry name" value="RNA-binding domain, RBD"/>
    <property type="match status" value="1"/>
</dbReference>
<dbReference type="SUPFAM" id="SSF54197">
    <property type="entry name" value="HIT-like"/>
    <property type="match status" value="1"/>
</dbReference>
<feature type="region of interest" description="Disordered" evidence="2">
    <location>
        <begin position="557"/>
        <end position="590"/>
    </location>
</feature>
<dbReference type="EMBL" id="LN714484">
    <property type="protein sequence ID" value="CEL68371.1"/>
    <property type="molecule type" value="Genomic_DNA"/>
</dbReference>
<feature type="domain" description="RRM" evidence="3">
    <location>
        <begin position="596"/>
        <end position="675"/>
    </location>
</feature>
<reference evidence="4" key="1">
    <citation type="journal article" date="2015" name="PLoS ONE">
        <title>Comprehensive Evaluation of Toxoplasma gondii VEG and Neospora caninum LIV Genomes with Tachyzoite Stage Transcriptome and Proteome Defines Novel Transcript Features.</title>
        <authorList>
            <person name="Ramaprasad A."/>
            <person name="Mourier T."/>
            <person name="Naeem R."/>
            <person name="Malas T.B."/>
            <person name="Moussa E."/>
            <person name="Panigrahi A."/>
            <person name="Vermont S.J."/>
            <person name="Otto T.D."/>
            <person name="Wastling J."/>
            <person name="Pain A."/>
        </authorList>
    </citation>
    <scope>NUCLEOTIDE SEQUENCE</scope>
    <source>
        <strain evidence="4">Liverpool</strain>
    </source>
</reference>
<evidence type="ECO:0000313" key="4">
    <source>
        <dbReference type="EMBL" id="CEL68371.1"/>
    </source>
</evidence>
<feature type="region of interest" description="Disordered" evidence="2">
    <location>
        <begin position="232"/>
        <end position="306"/>
    </location>
</feature>
<dbReference type="GO" id="GO:0061632">
    <property type="term" value="F:RNA lariat debranching enzyme activator activity"/>
    <property type="evidence" value="ECO:0007669"/>
    <property type="project" value="TreeGrafter"/>
</dbReference>
<proteinExistence type="predicted"/>
<dbReference type="InterPro" id="IPR012677">
    <property type="entry name" value="Nucleotide-bd_a/b_plait_sf"/>
</dbReference>